<dbReference type="GO" id="GO:0005886">
    <property type="term" value="C:plasma membrane"/>
    <property type="evidence" value="ECO:0007669"/>
    <property type="project" value="TreeGrafter"/>
</dbReference>
<accession>A0A1T4Q9V2</accession>
<dbReference type="STRING" id="634771.SAMN04488128_102253"/>
<dbReference type="SUPFAM" id="SSF55874">
    <property type="entry name" value="ATPase domain of HSP90 chaperone/DNA topoisomerase II/histidine kinase"/>
    <property type="match status" value="1"/>
</dbReference>
<dbReference type="OrthoDB" id="1301080at2"/>
<keyword evidence="4" id="KW-1185">Reference proteome</keyword>
<dbReference type="RefSeq" id="WP_078668825.1">
    <property type="nucleotide sequence ID" value="NZ_FUWZ01000002.1"/>
</dbReference>
<keyword evidence="2" id="KW-0732">Signal</keyword>
<sequence>MRNCYIITLLSLLGLQLQAQTPQLPELQRELSRQRDSAGYLVVLGRISALYAVIDVDSSFQYAIKVRDMAARLHDARGHADANDLMSWYYALKTDFGVAGIYAYRALKIHEQLGDSARVAKTLSNIYLYYRNTGRKEDANNYFYQAFKMASRLPPDKDSVYGILLINYVMRFYKDSAHADSVHWALKRARQVVNKYPRSKISFYIDAYSLNDLVQQGQGRQAEEAIYRLADNALRAGMPYVAMDMYGRLDDFPRMGYHPDTARYQEKAYLLGVQTGSIELNLYWLARLYDYYKQKKDNARMVQYGREIMQLAAEKRYQPNAHSFDYIEIFLKEKAVADLAQQNKRQQQVLAAELAASDNNRLLAVGVLIVLVLLLVVAFERYWHYQRLKQQDEALLRSYRDIAALNAALTETDAFKNKLISILARDFRGPLVHLTEVAARFKSGKLSKAEMATWLRHISATSGKVLEVFDNILKWLRLQLSGYHYEPVRCRLLPLIQSALGPLEAELEKKRLMVKNYIPENVSVLADEEMLKLVNIQLLQIAVAVATTGSMLEITVDQSMGQTEVHIKAKTGEDTRFVLAGLENWQDNGLALGLVISRDLMKMMQGYIIAEGQEHSYLAFGYILP</sequence>
<feature type="transmembrane region" description="Helical" evidence="1">
    <location>
        <begin position="362"/>
        <end position="379"/>
    </location>
</feature>
<evidence type="ECO:0000313" key="4">
    <source>
        <dbReference type="Proteomes" id="UP000190367"/>
    </source>
</evidence>
<dbReference type="SUPFAM" id="SSF48452">
    <property type="entry name" value="TPR-like"/>
    <property type="match status" value="1"/>
</dbReference>
<dbReference type="InterPro" id="IPR011990">
    <property type="entry name" value="TPR-like_helical_dom_sf"/>
</dbReference>
<dbReference type="InterPro" id="IPR036890">
    <property type="entry name" value="HATPase_C_sf"/>
</dbReference>
<dbReference type="AlphaFoldDB" id="A0A1T4Q9V2"/>
<organism evidence="3 4">
    <name type="scientific">Chitinophaga eiseniae</name>
    <dbReference type="NCBI Taxonomy" id="634771"/>
    <lineage>
        <taxon>Bacteria</taxon>
        <taxon>Pseudomonadati</taxon>
        <taxon>Bacteroidota</taxon>
        <taxon>Chitinophagia</taxon>
        <taxon>Chitinophagales</taxon>
        <taxon>Chitinophagaceae</taxon>
        <taxon>Chitinophaga</taxon>
    </lineage>
</organism>
<feature type="signal peptide" evidence="2">
    <location>
        <begin position="1"/>
        <end position="19"/>
    </location>
</feature>
<keyword evidence="1" id="KW-1133">Transmembrane helix</keyword>
<gene>
    <name evidence="3" type="ORF">SAMN04488128_102253</name>
</gene>
<dbReference type="Gene3D" id="3.30.565.10">
    <property type="entry name" value="Histidine kinase-like ATPase, C-terminal domain"/>
    <property type="match status" value="1"/>
</dbReference>
<keyword evidence="3" id="KW-0808">Transferase</keyword>
<dbReference type="PANTHER" id="PTHR45569:SF1">
    <property type="entry name" value="SENSOR PROTEIN KDPD"/>
    <property type="match status" value="1"/>
</dbReference>
<feature type="chain" id="PRO_5012684896" evidence="2">
    <location>
        <begin position="20"/>
        <end position="625"/>
    </location>
</feature>
<protein>
    <submittedName>
        <fullName evidence="3">Signal transduction histidine kinase</fullName>
    </submittedName>
</protein>
<proteinExistence type="predicted"/>
<evidence type="ECO:0000313" key="3">
    <source>
        <dbReference type="EMBL" id="SKA00570.1"/>
    </source>
</evidence>
<keyword evidence="1" id="KW-0472">Membrane</keyword>
<dbReference type="GO" id="GO:0000155">
    <property type="term" value="F:phosphorelay sensor kinase activity"/>
    <property type="evidence" value="ECO:0007669"/>
    <property type="project" value="TreeGrafter"/>
</dbReference>
<dbReference type="InterPro" id="IPR052023">
    <property type="entry name" value="Histidine_kinase_KdpD"/>
</dbReference>
<keyword evidence="1" id="KW-0812">Transmembrane</keyword>
<evidence type="ECO:0000256" key="1">
    <source>
        <dbReference type="SAM" id="Phobius"/>
    </source>
</evidence>
<name>A0A1T4Q9V2_9BACT</name>
<dbReference type="Gene3D" id="1.25.40.10">
    <property type="entry name" value="Tetratricopeptide repeat domain"/>
    <property type="match status" value="1"/>
</dbReference>
<evidence type="ECO:0000256" key="2">
    <source>
        <dbReference type="SAM" id="SignalP"/>
    </source>
</evidence>
<dbReference type="EMBL" id="FUWZ01000002">
    <property type="protein sequence ID" value="SKA00570.1"/>
    <property type="molecule type" value="Genomic_DNA"/>
</dbReference>
<reference evidence="4" key="1">
    <citation type="submission" date="2017-02" db="EMBL/GenBank/DDBJ databases">
        <authorList>
            <person name="Varghese N."/>
            <person name="Submissions S."/>
        </authorList>
    </citation>
    <scope>NUCLEOTIDE SEQUENCE [LARGE SCALE GENOMIC DNA]</scope>
    <source>
        <strain evidence="4">DSM 22224</strain>
    </source>
</reference>
<keyword evidence="3" id="KW-0418">Kinase</keyword>
<dbReference type="PANTHER" id="PTHR45569">
    <property type="entry name" value="SENSOR PROTEIN KDPD"/>
    <property type="match status" value="1"/>
</dbReference>
<dbReference type="Proteomes" id="UP000190367">
    <property type="component" value="Unassembled WGS sequence"/>
</dbReference>